<evidence type="ECO:0000256" key="6">
    <source>
        <dbReference type="ARBA" id="ARBA00023180"/>
    </source>
</evidence>
<evidence type="ECO:0000313" key="10">
    <source>
        <dbReference type="Ensembl" id="ENSSHAP00000033840.1"/>
    </source>
</evidence>
<dbReference type="AlphaFoldDB" id="A0A7N4P6F2"/>
<dbReference type="InterPro" id="IPR013106">
    <property type="entry name" value="Ig_V-set"/>
</dbReference>
<feature type="domain" description="Ig-like" evidence="9">
    <location>
        <begin position="16"/>
        <end position="95"/>
    </location>
</feature>
<keyword evidence="8" id="KW-1064">Adaptive immunity</keyword>
<dbReference type="SMART" id="SM00406">
    <property type="entry name" value="IGv"/>
    <property type="match status" value="1"/>
</dbReference>
<dbReference type="PANTHER" id="PTHR19339:SF10">
    <property type="entry name" value="IG-LIKE DOMAIN-CONTAINING PROTEIN-RELATED"/>
    <property type="match status" value="1"/>
</dbReference>
<protein>
    <recommendedName>
        <fullName evidence="9">Ig-like domain-containing protein</fullName>
    </recommendedName>
</protein>
<evidence type="ECO:0000256" key="1">
    <source>
        <dbReference type="ARBA" id="ARBA00004236"/>
    </source>
</evidence>
<evidence type="ECO:0000313" key="11">
    <source>
        <dbReference type="Proteomes" id="UP000007648"/>
    </source>
</evidence>
<reference evidence="10 11" key="1">
    <citation type="journal article" date="2011" name="Proc. Natl. Acad. Sci. U.S.A.">
        <title>Genetic diversity and population structure of the endangered marsupial Sarcophilus harrisii (Tasmanian devil).</title>
        <authorList>
            <person name="Miller W."/>
            <person name="Hayes V.M."/>
            <person name="Ratan A."/>
            <person name="Petersen D.C."/>
            <person name="Wittekindt N.E."/>
            <person name="Miller J."/>
            <person name="Walenz B."/>
            <person name="Knight J."/>
            <person name="Qi J."/>
            <person name="Zhao F."/>
            <person name="Wang Q."/>
            <person name="Bedoya-Reina O.C."/>
            <person name="Katiyar N."/>
            <person name="Tomsho L.P."/>
            <person name="Kasson L.M."/>
            <person name="Hardie R.A."/>
            <person name="Woodbridge P."/>
            <person name="Tindall E.A."/>
            <person name="Bertelsen M.F."/>
            <person name="Dixon D."/>
            <person name="Pyecroft S."/>
            <person name="Helgen K.M."/>
            <person name="Lesk A.M."/>
            <person name="Pringle T.H."/>
            <person name="Patterson N."/>
            <person name="Zhang Y."/>
            <person name="Kreiss A."/>
            <person name="Woods G.M."/>
            <person name="Jones M.E."/>
            <person name="Schuster S.C."/>
        </authorList>
    </citation>
    <scope>NUCLEOTIDE SEQUENCE [LARGE SCALE GENOMIC DNA]</scope>
</reference>
<reference evidence="10" key="2">
    <citation type="submission" date="2025-08" db="UniProtKB">
        <authorList>
            <consortium name="Ensembl"/>
        </authorList>
    </citation>
    <scope>IDENTIFICATION</scope>
</reference>
<accession>A0A7N4P6F2</accession>
<dbReference type="InterPro" id="IPR036179">
    <property type="entry name" value="Ig-like_dom_sf"/>
</dbReference>
<dbReference type="GeneTree" id="ENSGT00940000163224"/>
<evidence type="ECO:0000256" key="8">
    <source>
        <dbReference type="ARBA" id="ARBA00043266"/>
    </source>
</evidence>
<evidence type="ECO:0000256" key="2">
    <source>
        <dbReference type="ARBA" id="ARBA00022475"/>
    </source>
</evidence>
<comment type="subcellular location">
    <subcellularLocation>
        <location evidence="1">Cell membrane</location>
    </subcellularLocation>
</comment>
<keyword evidence="8" id="KW-1279">T cell receptor</keyword>
<comment type="subunit">
    <text evidence="7">Alpha-beta TR is a heterodimer composed of an alpha and beta chain; disulfide-linked. The alpha-beta TR is associated with the transmembrane signaling CD3 coreceptor proteins to form the TR-CD3 (TcR or TCR). The assembly of alpha-beta TR heterodimers with CD3 occurs in the endoplasmic reticulum where a single alpha-beta TR heterodimer associates with one CD3D-CD3E heterodimer, one CD3G-CD3E heterodimer and one CD247 homodimer forming a stable octameric structure. CD3D-CD3E and CD3G-CD3E heterodimers preferentially associate with TR alpha and TR beta chains, respectively. The association of the CD247 homodimer is the last step of TcR assembly in the endoplasmic reticulum and is required for transport to the cell surface.</text>
</comment>
<dbReference type="FunCoup" id="A0A7N4P6F2">
    <property type="interactions" value="126"/>
</dbReference>
<proteinExistence type="predicted"/>
<dbReference type="CDD" id="cd04983">
    <property type="entry name" value="IgV_TCR_alpha"/>
    <property type="match status" value="1"/>
</dbReference>
<keyword evidence="4" id="KW-0472">Membrane</keyword>
<keyword evidence="11" id="KW-1185">Reference proteome</keyword>
<organism evidence="10 11">
    <name type="scientific">Sarcophilus harrisii</name>
    <name type="common">Tasmanian devil</name>
    <name type="synonym">Sarcophilus laniarius</name>
    <dbReference type="NCBI Taxonomy" id="9305"/>
    <lineage>
        <taxon>Eukaryota</taxon>
        <taxon>Metazoa</taxon>
        <taxon>Chordata</taxon>
        <taxon>Craniata</taxon>
        <taxon>Vertebrata</taxon>
        <taxon>Euteleostomi</taxon>
        <taxon>Mammalia</taxon>
        <taxon>Metatheria</taxon>
        <taxon>Dasyuromorphia</taxon>
        <taxon>Dasyuridae</taxon>
        <taxon>Sarcophilus</taxon>
    </lineage>
</organism>
<dbReference type="InParanoid" id="A0A7N4P6F2"/>
<dbReference type="Gene3D" id="2.60.40.10">
    <property type="entry name" value="Immunoglobulins"/>
    <property type="match status" value="1"/>
</dbReference>
<dbReference type="GO" id="GO:0042101">
    <property type="term" value="C:T cell receptor complex"/>
    <property type="evidence" value="ECO:0007669"/>
    <property type="project" value="UniProtKB-KW"/>
</dbReference>
<evidence type="ECO:0000259" key="9">
    <source>
        <dbReference type="PROSITE" id="PS50835"/>
    </source>
</evidence>
<reference evidence="10" key="3">
    <citation type="submission" date="2025-09" db="UniProtKB">
        <authorList>
            <consortium name="Ensembl"/>
        </authorList>
    </citation>
    <scope>IDENTIFICATION</scope>
</reference>
<name>A0A7N4P6F2_SARHA</name>
<dbReference type="Pfam" id="PF07686">
    <property type="entry name" value="V-set"/>
    <property type="match status" value="1"/>
</dbReference>
<dbReference type="InterPro" id="IPR013783">
    <property type="entry name" value="Ig-like_fold"/>
</dbReference>
<evidence type="ECO:0000256" key="4">
    <source>
        <dbReference type="ARBA" id="ARBA00023136"/>
    </source>
</evidence>
<keyword evidence="2" id="KW-1003">Cell membrane</keyword>
<dbReference type="SUPFAM" id="SSF48726">
    <property type="entry name" value="Immunoglobulin"/>
    <property type="match status" value="1"/>
</dbReference>
<keyword evidence="3" id="KW-0732">Signal</keyword>
<evidence type="ECO:0000256" key="5">
    <source>
        <dbReference type="ARBA" id="ARBA00023157"/>
    </source>
</evidence>
<evidence type="ECO:0000256" key="3">
    <source>
        <dbReference type="ARBA" id="ARBA00022729"/>
    </source>
</evidence>
<dbReference type="InterPro" id="IPR007110">
    <property type="entry name" value="Ig-like_dom"/>
</dbReference>
<dbReference type="Proteomes" id="UP000007648">
    <property type="component" value="Unassembled WGS sequence"/>
</dbReference>
<sequence length="95" mass="10726">INGEVRVEQNPLFQIIQEGKNCTIHCNYSSGSSNYFYWYRKLPRKGLVNVFVLLTNGAVKQDGRLTATLNTKDRHSSLHIQDSQPGDSATYFCAT</sequence>
<dbReference type="Ensembl" id="ENSSHAT00000045999.1">
    <property type="protein sequence ID" value="ENSSHAP00000033840.1"/>
    <property type="gene ID" value="ENSSHAG00000027328.1"/>
</dbReference>
<dbReference type="InterPro" id="IPR051896">
    <property type="entry name" value="TCR_alpha_variable"/>
</dbReference>
<keyword evidence="6" id="KW-0325">Glycoprotein</keyword>
<dbReference type="PANTHER" id="PTHR19339">
    <property type="entry name" value="T CELL RECEPTOR ALPHA VARIABLE 39"/>
    <property type="match status" value="1"/>
</dbReference>
<dbReference type="PROSITE" id="PS50835">
    <property type="entry name" value="IG_LIKE"/>
    <property type="match status" value="1"/>
</dbReference>
<keyword evidence="8" id="KW-0391">Immunity</keyword>
<keyword evidence="5" id="KW-1015">Disulfide bond</keyword>
<evidence type="ECO:0000256" key="7">
    <source>
        <dbReference type="ARBA" id="ARBA00038651"/>
    </source>
</evidence>